<dbReference type="Proteomes" id="UP000018731">
    <property type="component" value="Unassembled WGS sequence"/>
</dbReference>
<sequence length="401" mass="45924">MIESAQKNLTTKAGKINATAVYNELRLEHSLEIIAQKLFLHTGTLKRWEATNKIPNEYLYDLNFLLGNKYDLQKIDFRSHNEFFTKKEVAKYCYDCFVKFLEIHKIDLVQYTFIEPSCGDLSFYELMPKGQRIGIDLEYKNDEILCENFLGFAPNVGEYSESKERESRESKMGESSEKSKKYIVLGNPPFGLRGNLALRFINHSSDFGNGSYADFVAFILPPLFDSDGKGSPKKRVKDFTLVHSEKLPLDSFVYPNGKSVEVATLFQIWAHKRLIESKTLNIAPSAPKTCKDYIKIYSLSDGGTSSSTRNKAMLYKCDLYLPSTCFHSSGKPQMKIYDDFESLPHRRGYGIVILQDRERVRDALKSIDWVKVSFLGTNSSLNLRTSLIEEALIEKGFYDKH</sequence>
<name>V8C970_9HELI</name>
<dbReference type="InterPro" id="IPR029063">
    <property type="entry name" value="SAM-dependent_MTases_sf"/>
</dbReference>
<reference evidence="1 2" key="1">
    <citation type="journal article" date="2014" name="Genome Announc.">
        <title>Draft genome sequences of six enterohepatic helicobacter species isolated from humans and one from rhesus macaques.</title>
        <authorList>
            <person name="Shen Z."/>
            <person name="Sheh A."/>
            <person name="Young S.K."/>
            <person name="Abouelliel A."/>
            <person name="Ward D.V."/>
            <person name="Earl A.M."/>
            <person name="Fox J.G."/>
        </authorList>
    </citation>
    <scope>NUCLEOTIDE SEQUENCE [LARGE SCALE GENOMIC DNA]</scope>
    <source>
        <strain evidence="1 2">MIT 99-5501</strain>
    </source>
</reference>
<evidence type="ECO:0008006" key="3">
    <source>
        <dbReference type="Google" id="ProtNLM"/>
    </source>
</evidence>
<evidence type="ECO:0000313" key="1">
    <source>
        <dbReference type="EMBL" id="ETD23306.1"/>
    </source>
</evidence>
<dbReference type="eggNOG" id="COG0827">
    <property type="taxonomic scope" value="Bacteria"/>
</dbReference>
<dbReference type="HOGENOM" id="CLU_757958_0_0_7"/>
<dbReference type="AlphaFoldDB" id="V8C970"/>
<evidence type="ECO:0000313" key="2">
    <source>
        <dbReference type="Proteomes" id="UP000018731"/>
    </source>
</evidence>
<keyword evidence="2" id="KW-1185">Reference proteome</keyword>
<dbReference type="PATRIC" id="fig|1357400.3.peg.1501"/>
<proteinExistence type="predicted"/>
<organism evidence="1 2">
    <name type="scientific">Helicobacter macacae MIT 99-5501</name>
    <dbReference type="NCBI Taxonomy" id="1357400"/>
    <lineage>
        <taxon>Bacteria</taxon>
        <taxon>Pseudomonadati</taxon>
        <taxon>Campylobacterota</taxon>
        <taxon>Epsilonproteobacteria</taxon>
        <taxon>Campylobacterales</taxon>
        <taxon>Helicobacteraceae</taxon>
        <taxon>Helicobacter</taxon>
    </lineage>
</organism>
<comment type="caution">
    <text evidence="1">The sequence shown here is derived from an EMBL/GenBank/DDBJ whole genome shotgun (WGS) entry which is preliminary data.</text>
</comment>
<dbReference type="SUPFAM" id="SSF53335">
    <property type="entry name" value="S-adenosyl-L-methionine-dependent methyltransferases"/>
    <property type="match status" value="1"/>
</dbReference>
<accession>V8C970</accession>
<dbReference type="RefSeq" id="WP_023927831.1">
    <property type="nucleotide sequence ID" value="NZ_KI669454.1"/>
</dbReference>
<protein>
    <recommendedName>
        <fullName evidence="3">DNA methylase adenine-specific domain-containing protein</fullName>
    </recommendedName>
</protein>
<dbReference type="EMBL" id="AZJI01000005">
    <property type="protein sequence ID" value="ETD23306.1"/>
    <property type="molecule type" value="Genomic_DNA"/>
</dbReference>
<dbReference type="REBASE" id="94870">
    <property type="entry name" value="M.Hma5501ORF1105P"/>
</dbReference>
<gene>
    <name evidence="1" type="ORF">HMPREF2086_01105</name>
</gene>